<evidence type="ECO:0000256" key="4">
    <source>
        <dbReference type="PROSITE-ProRule" id="PRU00325"/>
    </source>
</evidence>
<dbReference type="InterPro" id="IPR057945">
    <property type="entry name" value="TPR_ZSWIM8"/>
</dbReference>
<dbReference type="PROSITE" id="PS50966">
    <property type="entry name" value="ZF_SWIM"/>
    <property type="match status" value="1"/>
</dbReference>
<dbReference type="Pfam" id="PF04434">
    <property type="entry name" value="SWIM"/>
    <property type="match status" value="1"/>
</dbReference>
<feature type="region of interest" description="Disordered" evidence="5">
    <location>
        <begin position="1097"/>
        <end position="1230"/>
    </location>
</feature>
<evidence type="ECO:0000256" key="2">
    <source>
        <dbReference type="ARBA" id="ARBA00022771"/>
    </source>
</evidence>
<feature type="compositionally biased region" description="Low complexity" evidence="5">
    <location>
        <begin position="707"/>
        <end position="717"/>
    </location>
</feature>
<dbReference type="Pfam" id="PF21055">
    <property type="entry name" value="ZSWIM4-8_C"/>
    <property type="match status" value="1"/>
</dbReference>
<comment type="caution">
    <text evidence="7">The sequence shown here is derived from an EMBL/GenBank/DDBJ whole genome shotgun (WGS) entry which is preliminary data.</text>
</comment>
<protein>
    <recommendedName>
        <fullName evidence="6">SWIM-type domain-containing protein</fullName>
    </recommendedName>
</protein>
<evidence type="ECO:0000259" key="6">
    <source>
        <dbReference type="PROSITE" id="PS50966"/>
    </source>
</evidence>
<evidence type="ECO:0000256" key="5">
    <source>
        <dbReference type="SAM" id="MobiDB-lite"/>
    </source>
</evidence>
<keyword evidence="1" id="KW-0479">Metal-binding</keyword>
<evidence type="ECO:0000313" key="7">
    <source>
        <dbReference type="EMBL" id="CAB3257773.1"/>
    </source>
</evidence>
<dbReference type="GO" id="GO:0008270">
    <property type="term" value="F:zinc ion binding"/>
    <property type="evidence" value="ECO:0007669"/>
    <property type="project" value="UniProtKB-KW"/>
</dbReference>
<evidence type="ECO:0000313" key="8">
    <source>
        <dbReference type="Proteomes" id="UP000494106"/>
    </source>
</evidence>
<feature type="region of interest" description="Disordered" evidence="5">
    <location>
        <begin position="653"/>
        <end position="728"/>
    </location>
</feature>
<keyword evidence="2 4" id="KW-0863">Zinc-finger</keyword>
<gene>
    <name evidence="7" type="ORF">APLA_LOCUS16158</name>
</gene>
<dbReference type="Pfam" id="PF25572">
    <property type="entry name" value="TPR_ZSWIM8"/>
    <property type="match status" value="1"/>
</dbReference>
<dbReference type="Proteomes" id="UP000494106">
    <property type="component" value="Unassembled WGS sequence"/>
</dbReference>
<keyword evidence="8" id="KW-1185">Reference proteome</keyword>
<dbReference type="OrthoDB" id="10013584at2759"/>
<accession>A0A8S1BHH1</accession>
<keyword evidence="3" id="KW-0862">Zinc</keyword>
<evidence type="ECO:0000256" key="1">
    <source>
        <dbReference type="ARBA" id="ARBA00022723"/>
    </source>
</evidence>
<evidence type="ECO:0000256" key="3">
    <source>
        <dbReference type="ARBA" id="ARBA00022833"/>
    </source>
</evidence>
<dbReference type="InterPro" id="IPR007527">
    <property type="entry name" value="Znf_SWIM"/>
</dbReference>
<feature type="compositionally biased region" description="Low complexity" evidence="5">
    <location>
        <begin position="1108"/>
        <end position="1209"/>
    </location>
</feature>
<name>A0A8S1BHH1_ARCPL</name>
<organism evidence="7 8">
    <name type="scientific">Arctia plantaginis</name>
    <name type="common">Wood tiger moth</name>
    <name type="synonym">Phalaena plantaginis</name>
    <dbReference type="NCBI Taxonomy" id="874455"/>
    <lineage>
        <taxon>Eukaryota</taxon>
        <taxon>Metazoa</taxon>
        <taxon>Ecdysozoa</taxon>
        <taxon>Arthropoda</taxon>
        <taxon>Hexapoda</taxon>
        <taxon>Insecta</taxon>
        <taxon>Pterygota</taxon>
        <taxon>Neoptera</taxon>
        <taxon>Endopterygota</taxon>
        <taxon>Lepidoptera</taxon>
        <taxon>Glossata</taxon>
        <taxon>Ditrysia</taxon>
        <taxon>Noctuoidea</taxon>
        <taxon>Erebidae</taxon>
        <taxon>Arctiinae</taxon>
        <taxon>Arctia</taxon>
    </lineage>
</organism>
<feature type="domain" description="SWIM-type" evidence="6">
    <location>
        <begin position="237"/>
        <end position="273"/>
    </location>
</feature>
<dbReference type="PANTHER" id="PTHR22619:SF1">
    <property type="entry name" value="ZINC FINGER SWIM DOMAIN-CONTAINING PROTEIN 8"/>
    <property type="match status" value="1"/>
</dbReference>
<dbReference type="InterPro" id="IPR048370">
    <property type="entry name" value="ZSWIM4-8_C"/>
</dbReference>
<feature type="compositionally biased region" description="Polar residues" evidence="5">
    <location>
        <begin position="677"/>
        <end position="686"/>
    </location>
</feature>
<feature type="compositionally biased region" description="Low complexity" evidence="5">
    <location>
        <begin position="1503"/>
        <end position="1545"/>
    </location>
</feature>
<feature type="region of interest" description="Disordered" evidence="5">
    <location>
        <begin position="1502"/>
        <end position="1545"/>
    </location>
</feature>
<dbReference type="EMBL" id="CADEBC010000592">
    <property type="protein sequence ID" value="CAB3257773.1"/>
    <property type="molecule type" value="Genomic_DNA"/>
</dbReference>
<feature type="region of interest" description="Disordered" evidence="5">
    <location>
        <begin position="809"/>
        <end position="832"/>
    </location>
</feature>
<dbReference type="PANTHER" id="PTHR22619">
    <property type="entry name" value="ZINC FINGER SWIM DOMAIN CONTAINING PROTEIN 4, 5, 6"/>
    <property type="match status" value="1"/>
</dbReference>
<dbReference type="GO" id="GO:0031462">
    <property type="term" value="C:Cul2-RING ubiquitin ligase complex"/>
    <property type="evidence" value="ECO:0007669"/>
    <property type="project" value="TreeGrafter"/>
</dbReference>
<sequence>MGSGEEGCRMHEKKKLVGNLRYSNSRHLQFLKRTVVVYGVPANFWAIILIKLTKVAGASNNNGKGGRQAPPVDVGSPLLDWEEADHFSFEDSERFEEDSLCSWSSEPESLCNNWRGWKRPNLPNSFGSRSTKKSIQEKSVCTLSELAAKCVASHIPFELVEHVYPPVPEQLQLQIAFWSFPDSEDDIRLYSCLANGSPDEFQKGEHLFRDRAVKDVLQIGFHLSATVVILGMPRSQYNVAVTFDRQRISSCNCTCSSTAHWCAHIVAVCLYRIHLPTQVCLRAPVSESLQRLRRDQLQKFAQYLISELPRQVLPTAQRILDELLSTQPNPINTTCGAPDPTAGASAYEYTSWFLDEKTLHNNINKILVKFCVPTPIVFSDVNYLSTSAPPAAAEWSSLLRPLRGREPEGMWNLLSIVREMFKRNDRNAIPLLEIITEEVMACEQIIVWWYTTKAALVAWGGGGGGGGKHGGGGGNSSAQHACSSLCDEVVVLWRLAALNPALAPHERDTLHEQFAQWHTKVLDKVAKNRNNHMSSSSHTRHSSRSHSHSPYINGISENEVFPGFHPAMEACFLEWDDYQIPGVTYTKDLNPLYHSPFTIFRHTEKQNDSVHQVNSSKAVLNNEMSLSYRLMNPEPSIHRTTVHRNQITIDLAIPGPSSQPCGVEVVSSEAQRDSGPSDGNHSSVSSEGFCENEEEILQQSGGETDSQESSSPPVSSDDAQRRISNDESVSDDECNLYFYDAAAARRVADEASGSGATAVVSSSSCSSSGWACGWEGSFARAEGLHAHGHAREACALGALLARELLARPPVLSAPAPPPPPDPRKPRRRHAPSPRLCAASHRLSCLASATLAKCAFLATVLGEFSEHHELAFRVGLFALEMARPPASTKALEVKLNNQETELVALLKKLPTGVEQLALAREKAEQLRDGTLRTRGPALLPIALASFLFDVLVLSATDKENKDSARSPNDETLGFEAAVAALGLKANVAEAEHPLLCEGTRRQRGELSLTLLSFYKDDPVKLARIMNKLLDRDIHQLTKSPMVSLYYMNNPRLAAYRADVSHPVCHPHPHIHPIPNINLPPQPVACPRIEMERLVITEPGVSPPTHMPHQQHSQHVQHVQLAQHVQHTQHVQHAQHVQHTQHVQHVQHGQHVQQMQHTQHSQHVSQLAQHSQHSQHSTSHVQQTTHVQHTAPSHSQHASHQAPHASTSHPPIVRPKDSRYKGKRMYPSVPNQPSEASAHFMFELAKSVLFKAGGSSSTSLFTQPSCAREHHGPHRGLHMAAFQLGLYALGLHNCVSANWLSRTYSSHVSWITGQAMDIGAPAILFLIDAWEGHLTPPEAASIADKASSGRDVPTVRAAAELALSVLPHAHALNYNEIQRAVLQCKEQSDAMLERACLTVEAAAKGGGVYPEVLYTVARYWHELYQRQTNEEPEPPPSMDEPQYRAAPPPLAVPVPYPIPYSFTYHPYPPAIYQLPYGSTAAAHPGPQYALPPYFVRGIVAPPPAQAQHAPQVHAAHAPHPQHAPHPTHAQHPALSQQHVPHPQHSQPMVAHAQAIPVNVNVNVNATVHSVHPAPIPPPMPSHAGVAGVNVAGVNVAGLNVGVAGVGVAGVSVAGVGVAGIGVSGVNCGGVNVGSLNVNAVGVNVGNVNGIGNVAGTSNGAQTNGQAVAPNVNVNRRLLAAYRVGMLALETQARRVHDDRPQNKFGRNPPYGEHVKWLLRISKRLGAQYLHQFCVCAVNSVVSPFVLYELCVESAHWLARGGPHHLVMQHLRGTLAPLVQKCQQMYIQCIHQKLYHLTSVEYEEFVSIVLSARTAFQLTPEGNTQFKEWLASLRRSKSCKKDLWTQLNAALQTNGK</sequence>
<proteinExistence type="predicted"/>
<reference evidence="7 8" key="1">
    <citation type="submission" date="2020-04" db="EMBL/GenBank/DDBJ databases">
        <authorList>
            <person name="Wallbank WR R."/>
            <person name="Pardo Diaz C."/>
            <person name="Kozak K."/>
            <person name="Martin S."/>
            <person name="Jiggins C."/>
            <person name="Moest M."/>
            <person name="Warren A I."/>
            <person name="Byers J.R.P. K."/>
            <person name="Montejo-Kovacevich G."/>
            <person name="Yen C E."/>
        </authorList>
    </citation>
    <scope>NUCLEOTIDE SEQUENCE [LARGE SCALE GENOMIC DNA]</scope>
</reference>